<reference evidence="4 6" key="2">
    <citation type="submission" date="2018-11" db="EMBL/GenBank/DDBJ databases">
        <authorList>
            <consortium name="Pathogen Informatics"/>
        </authorList>
    </citation>
    <scope>NUCLEOTIDE SEQUENCE [LARGE SCALE GENOMIC DNA]</scope>
</reference>
<dbReference type="InterPro" id="IPR001978">
    <property type="entry name" value="Troponin"/>
</dbReference>
<dbReference type="SUPFAM" id="SSF90250">
    <property type="entry name" value="Troponin coil-coiled subunits"/>
    <property type="match status" value="1"/>
</dbReference>
<feature type="region of interest" description="Disordered" evidence="3">
    <location>
        <begin position="650"/>
        <end position="706"/>
    </location>
</feature>
<name>A0A0N4U526_DRAME</name>
<dbReference type="Gene3D" id="1.20.5.350">
    <property type="match status" value="1"/>
</dbReference>
<organism evidence="5 7">
    <name type="scientific">Dracunculus medinensis</name>
    <name type="common">Guinea worm</name>
    <dbReference type="NCBI Taxonomy" id="318479"/>
    <lineage>
        <taxon>Eukaryota</taxon>
        <taxon>Metazoa</taxon>
        <taxon>Ecdysozoa</taxon>
        <taxon>Nematoda</taxon>
        <taxon>Chromadorea</taxon>
        <taxon>Rhabditida</taxon>
        <taxon>Spirurina</taxon>
        <taxon>Dracunculoidea</taxon>
        <taxon>Dracunculidae</taxon>
        <taxon>Dracunculus</taxon>
    </lineage>
</organism>
<dbReference type="GO" id="GO:0005523">
    <property type="term" value="F:tropomyosin binding"/>
    <property type="evidence" value="ECO:0007669"/>
    <property type="project" value="TreeGrafter"/>
</dbReference>
<dbReference type="WBParaSite" id="DME_0000193001-mRNA-1">
    <property type="protein sequence ID" value="DME_0000193001-mRNA-1"/>
    <property type="gene ID" value="DME_0000193001"/>
</dbReference>
<gene>
    <name evidence="4" type="ORF">DME_LOCUS6290</name>
</gene>
<feature type="region of interest" description="Disordered" evidence="3">
    <location>
        <begin position="108"/>
        <end position="127"/>
    </location>
</feature>
<keyword evidence="6" id="KW-1185">Reference proteome</keyword>
<sequence>MSSSRYSTSCAPRRSIPSPLVFSPSADQSQNSASFDYEKFSFSTISNANACKSKRPSILQRLPLSNQKYSDAEGHFEQKLNEEAYGRRKINRSKSYEVPARKISIERQSVSRYNKKNEDNDNSKKYSGISVQNKASSVLDNTATSSSNCRQKLNLDNGTNRSFRTMLAENKTIMNSTIQYNPSFKGPSSSSSWKTPICNNFTQASASDTFVSQQFFMQRLLQAHQIVDELLKSRGLQPEDERNFLRYWDQDPIIEEEIKVDFSRRSSASDSGLSLDNDSDHSTLEEIHEIISECQDLNRQETESQIVQCSFNFQRNLCFQCLFIESVSPIAICSSALLNIVNFTQKRLYKSFEVISPENNKSKQRNVAKPKLARQKPASPTKSLQRFEQCSVIKSFHNPYRSYLGISIIRQISNSNWISRRVRRKEEKICKILHFNKFSISSQEALFVMRRKDPLITIFFNVHEPQIFNSTAKNAQLTLHEMKNNNDQSSTTALRKALPAQVHKEENKIPIVAKISKNFKIVNSLDSNFLEKLKNNQNQQDEIRLIKNNLRKVDFNKTVRKEGLKIYCIQDYHLRTKKNILNEFNLNETQQEDGETLVKYENIRRIDKTNIGKDNERSNKIKQITPRRTDGNSSIINQHQKTVELIKPKECEENKEGSRGLKKIEKVDSREINKVRKERKHEKEDNTKGINHAPAKLTQKKSTSISKNEEIPIKSLANNAKDIKTGSVGSPNFTEISEKMDRIFINEFRREKAIPKPKAVIRFPSPIPFKFMENNPIALSQDRSFSPIKFIQPVKSPPSLTSIQPSFPPQNRFGVVLKRVNRQKNETKCGASKKRQEEEEAAKLQDYKERRQIERKNEENELRILREKQERRRIERENEERQILEQKKLEEAERQQECKEKIKKEKQIDEEKLKNKAVINPFGQMHKKILSTMKTNRSDKFGNIVQAKQEMGMTKDQKEEAKRTYLLNVKKSLILPAENSDELVNKIKFLHQKIGKLEAEKYDLEKRHERQEYDLKELNERQRQAARNKFDRKSIDSDDKLAIRHPVCLLFFR</sequence>
<dbReference type="Pfam" id="PF00992">
    <property type="entry name" value="Troponin"/>
    <property type="match status" value="1"/>
</dbReference>
<dbReference type="STRING" id="318479.A0A0N4U526"/>
<accession>A0A0N4U526</accession>
<dbReference type="Proteomes" id="UP000038040">
    <property type="component" value="Unplaced"/>
</dbReference>
<dbReference type="EMBL" id="UYYG01001155">
    <property type="protein sequence ID" value="VDN56317.1"/>
    <property type="molecule type" value="Genomic_DNA"/>
</dbReference>
<feature type="compositionally biased region" description="Basic residues" evidence="3">
    <location>
        <begin position="362"/>
        <end position="374"/>
    </location>
</feature>
<dbReference type="AlphaFoldDB" id="A0A0N4U526"/>
<dbReference type="GO" id="GO:0005861">
    <property type="term" value="C:troponin complex"/>
    <property type="evidence" value="ECO:0007669"/>
    <property type="project" value="InterPro"/>
</dbReference>
<dbReference type="Proteomes" id="UP000274756">
    <property type="component" value="Unassembled WGS sequence"/>
</dbReference>
<evidence type="ECO:0000313" key="4">
    <source>
        <dbReference type="EMBL" id="VDN56317.1"/>
    </source>
</evidence>
<keyword evidence="2" id="KW-0175">Coiled coil</keyword>
<feature type="compositionally biased region" description="Basic and acidic residues" evidence="3">
    <location>
        <begin position="650"/>
        <end position="687"/>
    </location>
</feature>
<feature type="region of interest" description="Disordered" evidence="3">
    <location>
        <begin position="360"/>
        <end position="383"/>
    </location>
</feature>
<feature type="compositionally biased region" description="Polar residues" evidence="3">
    <location>
        <begin position="1"/>
        <end position="10"/>
    </location>
</feature>
<dbReference type="GO" id="GO:0045214">
    <property type="term" value="P:sarcomere organization"/>
    <property type="evidence" value="ECO:0007669"/>
    <property type="project" value="TreeGrafter"/>
</dbReference>
<dbReference type="PANTHER" id="PTHR11521">
    <property type="entry name" value="TROPONIN T"/>
    <property type="match status" value="1"/>
</dbReference>
<dbReference type="GO" id="GO:0006936">
    <property type="term" value="P:muscle contraction"/>
    <property type="evidence" value="ECO:0007669"/>
    <property type="project" value="TreeGrafter"/>
</dbReference>
<feature type="coiled-coil region" evidence="2">
    <location>
        <begin position="834"/>
        <end position="909"/>
    </location>
</feature>
<reference evidence="7" key="1">
    <citation type="submission" date="2017-02" db="UniProtKB">
        <authorList>
            <consortium name="WormBaseParasite"/>
        </authorList>
    </citation>
    <scope>IDENTIFICATION</scope>
</reference>
<proteinExistence type="inferred from homology"/>
<protein>
    <submittedName>
        <fullName evidence="4 7">Uncharacterized protein</fullName>
    </submittedName>
</protein>
<feature type="compositionally biased region" description="Basic and acidic residues" evidence="3">
    <location>
        <begin position="115"/>
        <end position="124"/>
    </location>
</feature>
<evidence type="ECO:0000256" key="2">
    <source>
        <dbReference type="SAM" id="Coils"/>
    </source>
</evidence>
<dbReference type="PANTHER" id="PTHR11521:SF1">
    <property type="entry name" value="TROPONIN T, SKELETAL MUSCLE"/>
    <property type="match status" value="1"/>
</dbReference>
<evidence type="ECO:0000256" key="3">
    <source>
        <dbReference type="SAM" id="MobiDB-lite"/>
    </source>
</evidence>
<comment type="similarity">
    <text evidence="1">Belongs to the troponin T family.</text>
</comment>
<feature type="region of interest" description="Disordered" evidence="3">
    <location>
        <begin position="1"/>
        <end position="31"/>
    </location>
</feature>
<dbReference type="InterPro" id="IPR038077">
    <property type="entry name" value="Troponin_sf"/>
</dbReference>
<dbReference type="OrthoDB" id="330499at2759"/>
<evidence type="ECO:0000313" key="6">
    <source>
        <dbReference type="Proteomes" id="UP000274756"/>
    </source>
</evidence>
<evidence type="ECO:0000313" key="7">
    <source>
        <dbReference type="WBParaSite" id="DME_0000193001-mRNA-1"/>
    </source>
</evidence>
<feature type="coiled-coil region" evidence="2">
    <location>
        <begin position="944"/>
        <end position="1028"/>
    </location>
</feature>
<dbReference type="InterPro" id="IPR027707">
    <property type="entry name" value="TNNT"/>
</dbReference>
<dbReference type="GO" id="GO:0006937">
    <property type="term" value="P:regulation of muscle contraction"/>
    <property type="evidence" value="ECO:0007669"/>
    <property type="project" value="InterPro"/>
</dbReference>
<evidence type="ECO:0000256" key="1">
    <source>
        <dbReference type="ARBA" id="ARBA00008330"/>
    </source>
</evidence>
<evidence type="ECO:0000313" key="5">
    <source>
        <dbReference type="Proteomes" id="UP000038040"/>
    </source>
</evidence>